<evidence type="ECO:0000313" key="3">
    <source>
        <dbReference type="Proteomes" id="UP001596267"/>
    </source>
</evidence>
<reference evidence="3" key="1">
    <citation type="journal article" date="2019" name="Int. J. Syst. Evol. Microbiol.">
        <title>The Global Catalogue of Microorganisms (GCM) 10K type strain sequencing project: providing services to taxonomists for standard genome sequencing and annotation.</title>
        <authorList>
            <consortium name="The Broad Institute Genomics Platform"/>
            <consortium name="The Broad Institute Genome Sequencing Center for Infectious Disease"/>
            <person name="Wu L."/>
            <person name="Ma J."/>
        </authorList>
    </citation>
    <scope>NUCLEOTIDE SEQUENCE [LARGE SCALE GENOMIC DNA]</scope>
    <source>
        <strain evidence="3">CCUG 42001</strain>
    </source>
</reference>
<protein>
    <submittedName>
        <fullName evidence="2">Uncharacterized protein</fullName>
    </submittedName>
</protein>
<keyword evidence="1" id="KW-1133">Transmembrane helix</keyword>
<keyword evidence="1" id="KW-0472">Membrane</keyword>
<organism evidence="2 3">
    <name type="scientific">Sporolactobacillus kofuensis</name>
    <dbReference type="NCBI Taxonomy" id="269672"/>
    <lineage>
        <taxon>Bacteria</taxon>
        <taxon>Bacillati</taxon>
        <taxon>Bacillota</taxon>
        <taxon>Bacilli</taxon>
        <taxon>Bacillales</taxon>
        <taxon>Sporolactobacillaceae</taxon>
        <taxon>Sporolactobacillus</taxon>
    </lineage>
</organism>
<accession>A0ABW1WBZ6</accession>
<feature type="transmembrane region" description="Helical" evidence="1">
    <location>
        <begin position="63"/>
        <end position="85"/>
    </location>
</feature>
<dbReference type="EMBL" id="JBHSTQ010000004">
    <property type="protein sequence ID" value="MFC6386108.1"/>
    <property type="molecule type" value="Genomic_DNA"/>
</dbReference>
<evidence type="ECO:0000313" key="2">
    <source>
        <dbReference type="EMBL" id="MFC6386108.1"/>
    </source>
</evidence>
<keyword evidence="3" id="KW-1185">Reference proteome</keyword>
<name>A0ABW1WBZ6_9BACL</name>
<comment type="caution">
    <text evidence="2">The sequence shown here is derived from an EMBL/GenBank/DDBJ whole genome shotgun (WGS) entry which is preliminary data.</text>
</comment>
<keyword evidence="1" id="KW-0812">Transmembrane</keyword>
<gene>
    <name evidence="2" type="ORF">ACFP7A_05815</name>
</gene>
<proteinExistence type="predicted"/>
<dbReference type="Proteomes" id="UP001596267">
    <property type="component" value="Unassembled WGS sequence"/>
</dbReference>
<sequence>MVLGLLPKVRVTPNVAPIYNLNERVGENNKDINSSIIANPLKILENIWGQVANNPPTWGSDPAAMNAINAAILALLVIAAWALLLA</sequence>
<evidence type="ECO:0000256" key="1">
    <source>
        <dbReference type="SAM" id="Phobius"/>
    </source>
</evidence>
<dbReference type="RefSeq" id="WP_253052988.1">
    <property type="nucleotide sequence ID" value="NZ_JAMXWN010000003.1"/>
</dbReference>